<proteinExistence type="predicted"/>
<accession>A0AAX3N1I6</accession>
<sequence>MAHTEFKTRAYRFKDDGIIPNHPNLPVLLYPSVLRGREEEMEALFNSHNWQNTWTGGVFPYHHYHSNTHEVLGVISGSVKLQLGGEQGIVVTAAAGDVIVLPAGTGHKRIEASREFQVVGGYPDGIEYDTYTGESGERPKVLQDIKQVPLPDQDPVFGKSGPLHTYYRLEDSV</sequence>
<dbReference type="Proteomes" id="UP001220962">
    <property type="component" value="Chromosome"/>
</dbReference>
<dbReference type="SUPFAM" id="SSF51182">
    <property type="entry name" value="RmlC-like cupins"/>
    <property type="match status" value="1"/>
</dbReference>
<protein>
    <submittedName>
        <fullName evidence="2">Cupin domain-containing protein</fullName>
    </submittedName>
</protein>
<dbReference type="CDD" id="cd02219">
    <property type="entry name" value="cupin_YjlB-like"/>
    <property type="match status" value="1"/>
</dbReference>
<dbReference type="PANTHER" id="PTHR36448">
    <property type="entry name" value="BLR7373 PROTEIN"/>
    <property type="match status" value="1"/>
</dbReference>
<reference evidence="2 5" key="1">
    <citation type="submission" date="2023-02" db="EMBL/GenBank/DDBJ databases">
        <title>Pathogen: clinical or host-associated sample.</title>
        <authorList>
            <person name="Hergert J."/>
            <person name="Casey R."/>
            <person name="Wagner J."/>
            <person name="Young E.L."/>
            <person name="Oakeson K.F."/>
        </authorList>
    </citation>
    <scope>NUCLEOTIDE SEQUENCE</scope>
    <source>
        <strain evidence="3 5">2022CK-00829</strain>
        <strain evidence="2">2022CK-00830</strain>
    </source>
</reference>
<organism evidence="2 4">
    <name type="scientific">Paenibacillus urinalis</name>
    <dbReference type="NCBI Taxonomy" id="521520"/>
    <lineage>
        <taxon>Bacteria</taxon>
        <taxon>Bacillati</taxon>
        <taxon>Bacillota</taxon>
        <taxon>Bacilli</taxon>
        <taxon>Bacillales</taxon>
        <taxon>Paenibacillaceae</taxon>
        <taxon>Paenibacillus</taxon>
    </lineage>
</organism>
<dbReference type="AlphaFoldDB" id="A0AAX3N1I6"/>
<dbReference type="PIRSF" id="PIRSF019307">
    <property type="entry name" value="UCP019307"/>
    <property type="match status" value="1"/>
</dbReference>
<dbReference type="Pfam" id="PF07883">
    <property type="entry name" value="Cupin_2"/>
    <property type="match status" value="1"/>
</dbReference>
<keyword evidence="5" id="KW-1185">Reference proteome</keyword>
<evidence type="ECO:0000313" key="4">
    <source>
        <dbReference type="Proteomes" id="UP001220962"/>
    </source>
</evidence>
<dbReference type="Gene3D" id="2.60.120.10">
    <property type="entry name" value="Jelly Rolls"/>
    <property type="match status" value="1"/>
</dbReference>
<feature type="domain" description="Cupin type-2" evidence="1">
    <location>
        <begin position="55"/>
        <end position="109"/>
    </location>
</feature>
<dbReference type="Proteomes" id="UP001221519">
    <property type="component" value="Chromosome"/>
</dbReference>
<dbReference type="InterPro" id="IPR013096">
    <property type="entry name" value="Cupin_2"/>
</dbReference>
<evidence type="ECO:0000313" key="5">
    <source>
        <dbReference type="Proteomes" id="UP001221519"/>
    </source>
</evidence>
<name>A0AAX3N1I6_9BACL</name>
<dbReference type="InterPro" id="IPR011051">
    <property type="entry name" value="RmlC_Cupin_sf"/>
</dbReference>
<dbReference type="InterPro" id="IPR047121">
    <property type="entry name" value="YjiB-like"/>
</dbReference>
<evidence type="ECO:0000313" key="3">
    <source>
        <dbReference type="EMBL" id="WDI02275.1"/>
    </source>
</evidence>
<dbReference type="EMBL" id="CP118108">
    <property type="protein sequence ID" value="WDI02275.1"/>
    <property type="molecule type" value="Genomic_DNA"/>
</dbReference>
<dbReference type="RefSeq" id="WP_274337753.1">
    <property type="nucleotide sequence ID" value="NZ_CP118101.1"/>
</dbReference>
<evidence type="ECO:0000259" key="1">
    <source>
        <dbReference type="Pfam" id="PF07883"/>
    </source>
</evidence>
<dbReference type="EMBL" id="CP118101">
    <property type="protein sequence ID" value="WDH82529.1"/>
    <property type="molecule type" value="Genomic_DNA"/>
</dbReference>
<gene>
    <name evidence="2" type="ORF">PUW23_24295</name>
    <name evidence="3" type="ORF">PUW25_24285</name>
</gene>
<dbReference type="InterPro" id="IPR014500">
    <property type="entry name" value="UCP019307_cupin"/>
</dbReference>
<evidence type="ECO:0000313" key="2">
    <source>
        <dbReference type="EMBL" id="WDH82529.1"/>
    </source>
</evidence>
<dbReference type="PANTHER" id="PTHR36448:SF2">
    <property type="entry name" value="CUPIN TYPE-1 DOMAIN-CONTAINING PROTEIN"/>
    <property type="match status" value="1"/>
</dbReference>
<dbReference type="InterPro" id="IPR014710">
    <property type="entry name" value="RmlC-like_jellyroll"/>
</dbReference>